<dbReference type="Proteomes" id="UP000821845">
    <property type="component" value="Chromosome 8"/>
</dbReference>
<protein>
    <submittedName>
        <fullName evidence="1">Uncharacterized protein</fullName>
    </submittedName>
</protein>
<keyword evidence="2" id="KW-1185">Reference proteome</keyword>
<sequence length="339" mass="37556">MSHGRTSQRHAGRSCSVPTRLHFKGQPFYVLLAELVGPTNLTTDGDKDLQREVLQFQFTPQHVEDIRSSLTHNAGAIPQFQLQVHLRFRSLHASGNQEDSYPSRLTVKVNGRNIALPAPIPSKTPNGSTELICLPINIVSSCYLSSLVGNSVSLTWKAVPGEEFAAVVFLVRKLSPEMLLSDLRLRRWAMTETIIRKARRSASGEDISVTRLRISLICPLSKARISVPCRARSCKHLECFDAARYLQVNEQRPRWVCPVCGQRATYASLIIDQLFANILEKSTGDFVVFNEDGSWTTSAEQQGCEIGCNGLSSASPPSLSSSVEQVRRPIKIEDVAVIE</sequence>
<name>A0ACB7RSH5_HYAAI</name>
<evidence type="ECO:0000313" key="1">
    <source>
        <dbReference type="EMBL" id="KAH6923454.1"/>
    </source>
</evidence>
<reference evidence="1" key="1">
    <citation type="submission" date="2020-05" db="EMBL/GenBank/DDBJ databases">
        <title>Large-scale comparative analyses of tick genomes elucidate their genetic diversity and vector capacities.</title>
        <authorList>
            <person name="Jia N."/>
            <person name="Wang J."/>
            <person name="Shi W."/>
            <person name="Du L."/>
            <person name="Sun Y."/>
            <person name="Zhan W."/>
            <person name="Jiang J."/>
            <person name="Wang Q."/>
            <person name="Zhang B."/>
            <person name="Ji P."/>
            <person name="Sakyi L.B."/>
            <person name="Cui X."/>
            <person name="Yuan T."/>
            <person name="Jiang B."/>
            <person name="Yang W."/>
            <person name="Lam T.T.-Y."/>
            <person name="Chang Q."/>
            <person name="Ding S."/>
            <person name="Wang X."/>
            <person name="Zhu J."/>
            <person name="Ruan X."/>
            <person name="Zhao L."/>
            <person name="Wei J."/>
            <person name="Que T."/>
            <person name="Du C."/>
            <person name="Cheng J."/>
            <person name="Dai P."/>
            <person name="Han X."/>
            <person name="Huang E."/>
            <person name="Gao Y."/>
            <person name="Liu J."/>
            <person name="Shao H."/>
            <person name="Ye R."/>
            <person name="Li L."/>
            <person name="Wei W."/>
            <person name="Wang X."/>
            <person name="Wang C."/>
            <person name="Yang T."/>
            <person name="Huo Q."/>
            <person name="Li W."/>
            <person name="Guo W."/>
            <person name="Chen H."/>
            <person name="Zhou L."/>
            <person name="Ni X."/>
            <person name="Tian J."/>
            <person name="Zhou Y."/>
            <person name="Sheng Y."/>
            <person name="Liu T."/>
            <person name="Pan Y."/>
            <person name="Xia L."/>
            <person name="Li J."/>
            <person name="Zhao F."/>
            <person name="Cao W."/>
        </authorList>
    </citation>
    <scope>NUCLEOTIDE SEQUENCE</scope>
    <source>
        <strain evidence="1">Hyas-2018</strain>
    </source>
</reference>
<comment type="caution">
    <text evidence="1">The sequence shown here is derived from an EMBL/GenBank/DDBJ whole genome shotgun (WGS) entry which is preliminary data.</text>
</comment>
<proteinExistence type="predicted"/>
<gene>
    <name evidence="1" type="ORF">HPB50_001275</name>
</gene>
<accession>A0ACB7RSH5</accession>
<organism evidence="1 2">
    <name type="scientific">Hyalomma asiaticum</name>
    <name type="common">Tick</name>
    <dbReference type="NCBI Taxonomy" id="266040"/>
    <lineage>
        <taxon>Eukaryota</taxon>
        <taxon>Metazoa</taxon>
        <taxon>Ecdysozoa</taxon>
        <taxon>Arthropoda</taxon>
        <taxon>Chelicerata</taxon>
        <taxon>Arachnida</taxon>
        <taxon>Acari</taxon>
        <taxon>Parasitiformes</taxon>
        <taxon>Ixodida</taxon>
        <taxon>Ixodoidea</taxon>
        <taxon>Ixodidae</taxon>
        <taxon>Hyalomminae</taxon>
        <taxon>Hyalomma</taxon>
    </lineage>
</organism>
<dbReference type="EMBL" id="CM023488">
    <property type="protein sequence ID" value="KAH6923454.1"/>
    <property type="molecule type" value="Genomic_DNA"/>
</dbReference>
<evidence type="ECO:0000313" key="2">
    <source>
        <dbReference type="Proteomes" id="UP000821845"/>
    </source>
</evidence>